<evidence type="ECO:0000313" key="6">
    <source>
        <dbReference type="EMBL" id="RPD40427.1"/>
    </source>
</evidence>
<dbReference type="RefSeq" id="WP_120517254.1">
    <property type="nucleotide sequence ID" value="NZ_QXZY01000008.1"/>
</dbReference>
<dbReference type="EC" id="3.5.1.28" evidence="2"/>
<dbReference type="GO" id="GO:0009253">
    <property type="term" value="P:peptidoglycan catabolic process"/>
    <property type="evidence" value="ECO:0007669"/>
    <property type="project" value="InterPro"/>
</dbReference>
<comment type="catalytic activity">
    <reaction evidence="1">
        <text>Hydrolyzes the link between N-acetylmuramoyl residues and L-amino acid residues in certain cell-wall glycopeptides.</text>
        <dbReference type="EC" id="3.5.1.28"/>
    </reaction>
</comment>
<dbReference type="PANTHER" id="PTHR30404:SF0">
    <property type="entry name" value="N-ACETYLMURAMOYL-L-ALANINE AMIDASE AMIC"/>
    <property type="match status" value="1"/>
</dbReference>
<dbReference type="Pfam" id="PF11741">
    <property type="entry name" value="AMIN"/>
    <property type="match status" value="1"/>
</dbReference>
<name>A0A3N4MFH7_9BACT</name>
<comment type="caution">
    <text evidence="6">The sequence shown here is derived from an EMBL/GenBank/DDBJ whole genome shotgun (WGS) entry which is preliminary data.</text>
</comment>
<feature type="domain" description="MurNAc-LAA" evidence="5">
    <location>
        <begin position="464"/>
        <end position="573"/>
    </location>
</feature>
<dbReference type="CDD" id="cd02696">
    <property type="entry name" value="MurNAc-LAA"/>
    <property type="match status" value="1"/>
</dbReference>
<sequence>MKRLGGSLLLVVLFVLQAQAQEKSFLRLTQPGRQSNAVTATRQFLVGSTCKSCQVFVNDELQKVYPTGAFAIEVELEEGSNEFVIKSLGPEGDSIQRIISFTYNVPQPAVPVSSVNIAYVQTFPEGNLLVAPGDLIRFRVKAIPGGTVTVGGQFRLMELPVSGSQTMPGIYQGTYTVQCNDPLINGRTMPVVLEAEGTQVRRNTTYTFTLNDPQVQPMVGKTTGENPFLKYGLGEDRLGGARIGNLDTAVYLNITGKVGADYRVKLAKNFTAYIPQEQVVMQAPGTFPPSSLSNSWRVWGDDKFDYLTVSLTQKLPYRTTQQTDPSRIVLDIYGATANTNWITQLENSQEIKNAYYEQVEDDILRVIIELKHKQHWGHQVYYNGSTLTLKVKRPPAQSGLGNLTIAVDAGHGGRNTGAQGPTGVYEKEMAMAVAVSLQQALQAEGARVLMTRVNDSYVDNNYRVSAYRDKDPDLLVSIHLNSSADPVRIQGTSTYYKHIGFRPLSQYIYKHMLELGLKEFGNVGSFNFALNSPTEYPNVLVETLFLSNPEDEMKILDPGFRQQMAGKIVLGIKDFVAAGYAGAEEQQ</sequence>
<evidence type="ECO:0000313" key="7">
    <source>
        <dbReference type="Proteomes" id="UP000279089"/>
    </source>
</evidence>
<dbReference type="InterPro" id="IPR021731">
    <property type="entry name" value="AMIN_dom"/>
</dbReference>
<keyword evidence="3" id="KW-0378">Hydrolase</keyword>
<dbReference type="InterPro" id="IPR050695">
    <property type="entry name" value="N-acetylmuramoyl_amidase_3"/>
</dbReference>
<feature type="signal peptide" evidence="4">
    <location>
        <begin position="1"/>
        <end position="20"/>
    </location>
</feature>
<dbReference type="Gene3D" id="2.60.40.3500">
    <property type="match status" value="1"/>
</dbReference>
<gene>
    <name evidence="6" type="ORF">EG028_14065</name>
</gene>
<keyword evidence="4" id="KW-0732">Signal</keyword>
<feature type="chain" id="PRO_5018297027" description="N-acetylmuramoyl-L-alanine amidase" evidence="4">
    <location>
        <begin position="21"/>
        <end position="587"/>
    </location>
</feature>
<dbReference type="GO" id="GO:0030288">
    <property type="term" value="C:outer membrane-bounded periplasmic space"/>
    <property type="evidence" value="ECO:0007669"/>
    <property type="project" value="TreeGrafter"/>
</dbReference>
<dbReference type="Pfam" id="PF01520">
    <property type="entry name" value="Amidase_3"/>
    <property type="match status" value="1"/>
</dbReference>
<dbReference type="AlphaFoldDB" id="A0A3N4MFH7"/>
<evidence type="ECO:0000256" key="3">
    <source>
        <dbReference type="ARBA" id="ARBA00022801"/>
    </source>
</evidence>
<protein>
    <recommendedName>
        <fullName evidence="2">N-acetylmuramoyl-L-alanine amidase</fullName>
        <ecNumber evidence="2">3.5.1.28</ecNumber>
    </recommendedName>
</protein>
<dbReference type="GO" id="GO:0008745">
    <property type="term" value="F:N-acetylmuramoyl-L-alanine amidase activity"/>
    <property type="evidence" value="ECO:0007669"/>
    <property type="project" value="UniProtKB-EC"/>
</dbReference>
<reference evidence="7" key="1">
    <citation type="submission" date="2018-11" db="EMBL/GenBank/DDBJ databases">
        <title>Chitinophaga lutea sp.nov., isolate from arsenic contaminated soil.</title>
        <authorList>
            <person name="Zong Y."/>
        </authorList>
    </citation>
    <scope>NUCLEOTIDE SEQUENCE [LARGE SCALE GENOMIC DNA]</scope>
    <source>
        <strain evidence="7">YLT18</strain>
    </source>
</reference>
<evidence type="ECO:0000256" key="2">
    <source>
        <dbReference type="ARBA" id="ARBA00011901"/>
    </source>
</evidence>
<proteinExistence type="predicted"/>
<dbReference type="InterPro" id="IPR002508">
    <property type="entry name" value="MurNAc-LAA_cat"/>
</dbReference>
<organism evidence="6 7">
    <name type="scientific">Chitinophaga barathri</name>
    <dbReference type="NCBI Taxonomy" id="1647451"/>
    <lineage>
        <taxon>Bacteria</taxon>
        <taxon>Pseudomonadati</taxon>
        <taxon>Bacteroidota</taxon>
        <taxon>Chitinophagia</taxon>
        <taxon>Chitinophagales</taxon>
        <taxon>Chitinophagaceae</taxon>
        <taxon>Chitinophaga</taxon>
    </lineage>
</organism>
<dbReference type="Gene3D" id="3.40.630.40">
    <property type="entry name" value="Zn-dependent exopeptidases"/>
    <property type="match status" value="1"/>
</dbReference>
<dbReference type="OrthoDB" id="9806267at2"/>
<evidence type="ECO:0000259" key="5">
    <source>
        <dbReference type="SMART" id="SM00646"/>
    </source>
</evidence>
<keyword evidence="7" id="KW-1185">Reference proteome</keyword>
<dbReference type="PANTHER" id="PTHR30404">
    <property type="entry name" value="N-ACETYLMURAMOYL-L-ALANINE AMIDASE"/>
    <property type="match status" value="1"/>
</dbReference>
<accession>A0A3N4MFH7</accession>
<dbReference type="SMART" id="SM00646">
    <property type="entry name" value="Ami_3"/>
    <property type="match status" value="1"/>
</dbReference>
<dbReference type="Proteomes" id="UP000279089">
    <property type="component" value="Unassembled WGS sequence"/>
</dbReference>
<evidence type="ECO:0000256" key="1">
    <source>
        <dbReference type="ARBA" id="ARBA00001561"/>
    </source>
</evidence>
<dbReference type="EMBL" id="RMBX01000007">
    <property type="protein sequence ID" value="RPD40427.1"/>
    <property type="molecule type" value="Genomic_DNA"/>
</dbReference>
<dbReference type="SUPFAM" id="SSF53187">
    <property type="entry name" value="Zn-dependent exopeptidases"/>
    <property type="match status" value="1"/>
</dbReference>
<evidence type="ECO:0000256" key="4">
    <source>
        <dbReference type="SAM" id="SignalP"/>
    </source>
</evidence>